<evidence type="ECO:0000313" key="3">
    <source>
        <dbReference type="Proteomes" id="UP000518266"/>
    </source>
</evidence>
<dbReference type="AlphaFoldDB" id="A0A7J5XCP4"/>
<sequence length="64" mass="6658">MLKAALPSGKQRYDSQEEETESAAKCPRTGPKQGGGGGGRQEAMDKVTLRPSALSAPPPNTTNC</sequence>
<proteinExistence type="predicted"/>
<feature type="region of interest" description="Disordered" evidence="1">
    <location>
        <begin position="1"/>
        <end position="64"/>
    </location>
</feature>
<keyword evidence="3" id="KW-1185">Reference proteome</keyword>
<protein>
    <submittedName>
        <fullName evidence="2">Uncharacterized protein</fullName>
    </submittedName>
</protein>
<evidence type="ECO:0000256" key="1">
    <source>
        <dbReference type="SAM" id="MobiDB-lite"/>
    </source>
</evidence>
<dbReference type="Proteomes" id="UP000518266">
    <property type="component" value="Unassembled WGS sequence"/>
</dbReference>
<dbReference type="EMBL" id="JAAKFY010000025">
    <property type="protein sequence ID" value="KAF3834774.1"/>
    <property type="molecule type" value="Genomic_DNA"/>
</dbReference>
<evidence type="ECO:0000313" key="2">
    <source>
        <dbReference type="EMBL" id="KAF3834774.1"/>
    </source>
</evidence>
<accession>A0A7J5XCP4</accession>
<organism evidence="2 3">
    <name type="scientific">Dissostichus mawsoni</name>
    <name type="common">Antarctic cod</name>
    <dbReference type="NCBI Taxonomy" id="36200"/>
    <lineage>
        <taxon>Eukaryota</taxon>
        <taxon>Metazoa</taxon>
        <taxon>Chordata</taxon>
        <taxon>Craniata</taxon>
        <taxon>Vertebrata</taxon>
        <taxon>Euteleostomi</taxon>
        <taxon>Actinopterygii</taxon>
        <taxon>Neopterygii</taxon>
        <taxon>Teleostei</taxon>
        <taxon>Neoteleostei</taxon>
        <taxon>Acanthomorphata</taxon>
        <taxon>Eupercaria</taxon>
        <taxon>Perciformes</taxon>
        <taxon>Notothenioidei</taxon>
        <taxon>Nototheniidae</taxon>
        <taxon>Dissostichus</taxon>
    </lineage>
</organism>
<gene>
    <name evidence="2" type="ORF">F7725_027332</name>
</gene>
<name>A0A7J5XCP4_DISMA</name>
<comment type="caution">
    <text evidence="2">The sequence shown here is derived from an EMBL/GenBank/DDBJ whole genome shotgun (WGS) entry which is preliminary data.</text>
</comment>
<reference evidence="2 3" key="1">
    <citation type="submission" date="2020-03" db="EMBL/GenBank/DDBJ databases">
        <title>Dissostichus mawsoni Genome sequencing and assembly.</title>
        <authorList>
            <person name="Park H."/>
        </authorList>
    </citation>
    <scope>NUCLEOTIDE SEQUENCE [LARGE SCALE GENOMIC DNA]</scope>
    <source>
        <strain evidence="2">DM0001</strain>
        <tissue evidence="2">Muscle</tissue>
    </source>
</reference>